<sequence>MSENDVTNKHVDAEEYLPPDTIELVKFLEGISNLPIITKFLKDNKRISEQSRKELFKQVINNEDELSETKKCMNEECTETPRLPSRLPHNVIQHWINTGYLPYQLCIDNAEHSDTGSSLSEEGLFCKAYFNSNVASVTHKLNDKQISNKSLSNSSVDTAAYILSNTNITKKENTQFKKLKMHEDINYKNNQTIDTMINIYDNINSNIFDRKCISVSYSDNKVCEKDKELEETNAVEEVCTLKLATSPTEDTNKICKNDKQVNGNDLSCRDKEEFTENSIEKAVNINNNNEPSFHFENLHNSSIQYFRQRKLYSGRHSPTDIIITKFKENNVDKKKKNSHPALRNSPFIQKSHRKLMHKRRKRKFFLKHLRNRSQEDNTSSDDSTNDDINEGIHSAKRKKTSEDIESHIVNMIPPTLGKEKLLQSYNALKEQIQRFSTSEFVDAKELTKLDQDYASQENIDVNGDKLHKYKLRSKKKVQNEEVIKEEIGGKTILHDKLCKKLNPIIVLERLSEKIIKHYTKRKDLQSETQEKKSNVVQITNPAKNALNLGTCSIISKDTVLLSGVENVAVDSVDSDVSTIIIYNHGNVKSTTSTKSDSTILSNDKEERSKLEKLLNDVKLKEKKPVVVLERMSTITSFKRKQLSRLNNFENKLQPVVVLEQIDNSNRNSNHSINSLACSTYNETNANDIESGITKKGKNGDYNNSTKVLRFQTNMNNSDSEFDSDVSFKQCTFSLCTSIRSSRKNETINKKSSDSLESNMSKNFVNTKNNKRKSSNRLTLKRKPYNTHMPTRDFNAHTSTNNEWDFPKKISSVDKVDNLVNNISRKNNTERVHTLTTTLFESDTSEEDEDVFKNNTKNTVINRNMNNKAKRFTLCTKAYDSDSDS</sequence>
<dbReference type="Proteomes" id="UP001258017">
    <property type="component" value="Unassembled WGS sequence"/>
</dbReference>
<feature type="region of interest" description="Disordered" evidence="1">
    <location>
        <begin position="368"/>
        <end position="401"/>
    </location>
</feature>
<dbReference type="EMBL" id="JAIFRP010000062">
    <property type="protein sequence ID" value="KAK2580143.1"/>
    <property type="molecule type" value="Genomic_DNA"/>
</dbReference>
<name>A0AAD9VML4_9HYME</name>
<reference evidence="2" key="1">
    <citation type="submission" date="2021-08" db="EMBL/GenBank/DDBJ databases">
        <authorList>
            <person name="Misof B."/>
            <person name="Oliver O."/>
            <person name="Podsiadlowski L."/>
            <person name="Donath A."/>
            <person name="Peters R."/>
            <person name="Mayer C."/>
            <person name="Rust J."/>
            <person name="Gunkel S."/>
            <person name="Lesny P."/>
            <person name="Martin S."/>
            <person name="Oeyen J.P."/>
            <person name="Petersen M."/>
            <person name="Panagiotis P."/>
            <person name="Wilbrandt J."/>
            <person name="Tanja T."/>
        </authorList>
    </citation>
    <scope>NUCLEOTIDE SEQUENCE</scope>
    <source>
        <strain evidence="2">GBR_01_08_01A</strain>
        <tissue evidence="2">Thorax + abdomen</tissue>
    </source>
</reference>
<comment type="caution">
    <text evidence="2">The sequence shown here is derived from an EMBL/GenBank/DDBJ whole genome shotgun (WGS) entry which is preliminary data.</text>
</comment>
<proteinExistence type="predicted"/>
<protein>
    <submittedName>
        <fullName evidence="2">Uncharacterized protein</fullName>
    </submittedName>
</protein>
<gene>
    <name evidence="2" type="ORF">KPH14_012417</name>
</gene>
<evidence type="ECO:0000313" key="2">
    <source>
        <dbReference type="EMBL" id="KAK2580143.1"/>
    </source>
</evidence>
<evidence type="ECO:0000256" key="1">
    <source>
        <dbReference type="SAM" id="MobiDB-lite"/>
    </source>
</evidence>
<accession>A0AAD9VML4</accession>
<keyword evidence="3" id="KW-1185">Reference proteome</keyword>
<reference evidence="2" key="2">
    <citation type="journal article" date="2023" name="Commun. Biol.">
        <title>Intrasexual cuticular hydrocarbon dimorphism in a wasp sheds light on hydrocarbon biosynthesis genes in Hymenoptera.</title>
        <authorList>
            <person name="Moris V.C."/>
            <person name="Podsiadlowski L."/>
            <person name="Martin S."/>
            <person name="Oeyen J.P."/>
            <person name="Donath A."/>
            <person name="Petersen M."/>
            <person name="Wilbrandt J."/>
            <person name="Misof B."/>
            <person name="Liedtke D."/>
            <person name="Thamm M."/>
            <person name="Scheiner R."/>
            <person name="Schmitt T."/>
            <person name="Niehuis O."/>
        </authorList>
    </citation>
    <scope>NUCLEOTIDE SEQUENCE</scope>
    <source>
        <strain evidence="2">GBR_01_08_01A</strain>
    </source>
</reference>
<organism evidence="2 3">
    <name type="scientific">Odynerus spinipes</name>
    <dbReference type="NCBI Taxonomy" id="1348599"/>
    <lineage>
        <taxon>Eukaryota</taxon>
        <taxon>Metazoa</taxon>
        <taxon>Ecdysozoa</taxon>
        <taxon>Arthropoda</taxon>
        <taxon>Hexapoda</taxon>
        <taxon>Insecta</taxon>
        <taxon>Pterygota</taxon>
        <taxon>Neoptera</taxon>
        <taxon>Endopterygota</taxon>
        <taxon>Hymenoptera</taxon>
        <taxon>Apocrita</taxon>
        <taxon>Aculeata</taxon>
        <taxon>Vespoidea</taxon>
        <taxon>Vespidae</taxon>
        <taxon>Eumeninae</taxon>
        <taxon>Odynerus</taxon>
    </lineage>
</organism>
<evidence type="ECO:0000313" key="3">
    <source>
        <dbReference type="Proteomes" id="UP001258017"/>
    </source>
</evidence>
<dbReference type="AlphaFoldDB" id="A0AAD9VML4"/>
<feature type="region of interest" description="Disordered" evidence="1">
    <location>
        <begin position="332"/>
        <end position="354"/>
    </location>
</feature>